<dbReference type="AlphaFoldDB" id="A0A401Q4D4"/>
<keyword evidence="4" id="KW-0325">Glycoprotein</keyword>
<dbReference type="Proteomes" id="UP000288216">
    <property type="component" value="Unassembled WGS sequence"/>
</dbReference>
<evidence type="ECO:0000256" key="4">
    <source>
        <dbReference type="ARBA" id="ARBA00023180"/>
    </source>
</evidence>
<evidence type="ECO:0000313" key="9">
    <source>
        <dbReference type="Proteomes" id="UP000288216"/>
    </source>
</evidence>
<dbReference type="STRING" id="75743.A0A401Q4D4"/>
<dbReference type="InterPro" id="IPR000742">
    <property type="entry name" value="EGF"/>
</dbReference>
<dbReference type="SUPFAM" id="SSF57196">
    <property type="entry name" value="EGF/Laminin"/>
    <property type="match status" value="1"/>
</dbReference>
<proteinExistence type="predicted"/>
<dbReference type="SMART" id="SM00181">
    <property type="entry name" value="EGF"/>
    <property type="match status" value="3"/>
</dbReference>
<feature type="domain" description="EGF-like" evidence="7">
    <location>
        <begin position="198"/>
        <end position="237"/>
    </location>
</feature>
<feature type="chain" id="PRO_5019223923" description="EGF-like domain-containing protein" evidence="6">
    <location>
        <begin position="28"/>
        <end position="246"/>
    </location>
</feature>
<dbReference type="Pfam" id="PF24887">
    <property type="entry name" value="EGF_STAB1-2"/>
    <property type="match status" value="1"/>
</dbReference>
<comment type="caution">
    <text evidence="5">Lacks conserved residue(s) required for the propagation of feature annotation.</text>
</comment>
<dbReference type="InterPro" id="IPR001881">
    <property type="entry name" value="EGF-like_Ca-bd_dom"/>
</dbReference>
<dbReference type="OMA" id="SANACDV"/>
<dbReference type="OrthoDB" id="8955208at2759"/>
<dbReference type="PROSITE" id="PS00022">
    <property type="entry name" value="EGF_1"/>
    <property type="match status" value="2"/>
</dbReference>
<keyword evidence="3 5" id="KW-1015">Disulfide bond</keyword>
<dbReference type="PROSITE" id="PS50026">
    <property type="entry name" value="EGF_3"/>
    <property type="match status" value="3"/>
</dbReference>
<organism evidence="8 9">
    <name type="scientific">Scyliorhinus torazame</name>
    <name type="common">Cloudy catshark</name>
    <name type="synonym">Catulus torazame</name>
    <dbReference type="NCBI Taxonomy" id="75743"/>
    <lineage>
        <taxon>Eukaryota</taxon>
        <taxon>Metazoa</taxon>
        <taxon>Chordata</taxon>
        <taxon>Craniata</taxon>
        <taxon>Vertebrata</taxon>
        <taxon>Chondrichthyes</taxon>
        <taxon>Elasmobranchii</taxon>
        <taxon>Galeomorphii</taxon>
        <taxon>Galeoidea</taxon>
        <taxon>Carcharhiniformes</taxon>
        <taxon>Scyliorhinidae</taxon>
        <taxon>Scyliorhinus</taxon>
    </lineage>
</organism>
<dbReference type="GO" id="GO:0016020">
    <property type="term" value="C:membrane"/>
    <property type="evidence" value="ECO:0007669"/>
    <property type="project" value="UniProtKB-SubCell"/>
</dbReference>
<comment type="caution">
    <text evidence="8">The sequence shown here is derived from an EMBL/GenBank/DDBJ whole genome shotgun (WGS) entry which is preliminary data.</text>
</comment>
<gene>
    <name evidence="8" type="ORF">scyTo_0017114</name>
</gene>
<comment type="subcellular location">
    <subcellularLocation>
        <location evidence="1">Membrane</location>
    </subcellularLocation>
</comment>
<name>A0A401Q4D4_SCYTO</name>
<sequence length="246" mass="26107">MESVPSWRLAALGLLLAVTQCPGCVTAQRKKHQRCDEQINLTTTTACTSCVISQNLLCPRGFERSSQQNIRDCSFTVDLGGEQLIRQVGCSLKCTKMATVSKCCNGFWSQDCLECPGGATHPCNGHGMCLDGVLGNGSCICEPKYKGNACEECADEEAYGPDCVMGCSCVHGVCSNGITGNGKCICFSGYTGPKCDQEVPACKSLGCGNNTQCVEEKTGSFICKCLPGFQKIAKTCEGKKIPLVCT</sequence>
<keyword evidence="5" id="KW-0245">EGF-like domain</keyword>
<feature type="disulfide bond" evidence="5">
    <location>
        <begin position="141"/>
        <end position="150"/>
    </location>
</feature>
<reference evidence="8 9" key="1">
    <citation type="journal article" date="2018" name="Nat. Ecol. Evol.">
        <title>Shark genomes provide insights into elasmobranch evolution and the origin of vertebrates.</title>
        <authorList>
            <person name="Hara Y"/>
            <person name="Yamaguchi K"/>
            <person name="Onimaru K"/>
            <person name="Kadota M"/>
            <person name="Koyanagi M"/>
            <person name="Keeley SD"/>
            <person name="Tatsumi K"/>
            <person name="Tanaka K"/>
            <person name="Motone F"/>
            <person name="Kageyama Y"/>
            <person name="Nozu R"/>
            <person name="Adachi N"/>
            <person name="Nishimura O"/>
            <person name="Nakagawa R"/>
            <person name="Tanegashima C"/>
            <person name="Kiyatake I"/>
            <person name="Matsumoto R"/>
            <person name="Murakumo K"/>
            <person name="Nishida K"/>
            <person name="Terakita A"/>
            <person name="Kuratani S"/>
            <person name="Sato K"/>
            <person name="Hyodo S Kuraku.S."/>
        </authorList>
    </citation>
    <scope>NUCLEOTIDE SEQUENCE [LARGE SCALE GENOMIC DNA]</scope>
</reference>
<keyword evidence="6" id="KW-0732">Signal</keyword>
<dbReference type="PROSITE" id="PS01186">
    <property type="entry name" value="EGF_2"/>
    <property type="match status" value="2"/>
</dbReference>
<keyword evidence="9" id="KW-1185">Reference proteome</keyword>
<feature type="disulfide bond" evidence="5">
    <location>
        <begin position="186"/>
        <end position="195"/>
    </location>
</feature>
<dbReference type="GO" id="GO:0005509">
    <property type="term" value="F:calcium ion binding"/>
    <property type="evidence" value="ECO:0007669"/>
    <property type="project" value="InterPro"/>
</dbReference>
<dbReference type="InterPro" id="IPR056806">
    <property type="entry name" value="EGF_STAB1-2"/>
</dbReference>
<protein>
    <recommendedName>
        <fullName evidence="7">EGF-like domain-containing protein</fullName>
    </recommendedName>
</protein>
<evidence type="ECO:0000313" key="8">
    <source>
        <dbReference type="EMBL" id="GCB80236.1"/>
    </source>
</evidence>
<evidence type="ECO:0000256" key="6">
    <source>
        <dbReference type="SAM" id="SignalP"/>
    </source>
</evidence>
<keyword evidence="2" id="KW-0472">Membrane</keyword>
<evidence type="ECO:0000256" key="5">
    <source>
        <dbReference type="PROSITE-ProRule" id="PRU00076"/>
    </source>
</evidence>
<evidence type="ECO:0000256" key="2">
    <source>
        <dbReference type="ARBA" id="ARBA00023136"/>
    </source>
</evidence>
<feature type="signal peptide" evidence="6">
    <location>
        <begin position="1"/>
        <end position="27"/>
    </location>
</feature>
<feature type="domain" description="EGF-like" evidence="7">
    <location>
        <begin position="111"/>
        <end position="151"/>
    </location>
</feature>
<accession>A0A401Q4D4</accession>
<evidence type="ECO:0000259" key="7">
    <source>
        <dbReference type="PROSITE" id="PS50026"/>
    </source>
</evidence>
<evidence type="ECO:0000256" key="1">
    <source>
        <dbReference type="ARBA" id="ARBA00004370"/>
    </source>
</evidence>
<dbReference type="PANTHER" id="PTHR24038">
    <property type="entry name" value="STABILIN"/>
    <property type="match status" value="1"/>
</dbReference>
<dbReference type="Gene3D" id="2.10.25.10">
    <property type="entry name" value="Laminin"/>
    <property type="match status" value="2"/>
</dbReference>
<feature type="disulfide bond" evidence="5">
    <location>
        <begin position="167"/>
        <end position="184"/>
    </location>
</feature>
<dbReference type="EMBL" id="BFAA01010851">
    <property type="protein sequence ID" value="GCB80236.1"/>
    <property type="molecule type" value="Genomic_DNA"/>
</dbReference>
<evidence type="ECO:0000256" key="3">
    <source>
        <dbReference type="ARBA" id="ARBA00023157"/>
    </source>
</evidence>
<dbReference type="SMART" id="SM00179">
    <property type="entry name" value="EGF_CA"/>
    <property type="match status" value="1"/>
</dbReference>
<dbReference type="PANTHER" id="PTHR24038:SF8">
    <property type="entry name" value="STABILIN-1"/>
    <property type="match status" value="1"/>
</dbReference>
<feature type="domain" description="EGF-like" evidence="7">
    <location>
        <begin position="159"/>
        <end position="196"/>
    </location>
</feature>